<dbReference type="SUPFAM" id="SSF57501">
    <property type="entry name" value="Cystine-knot cytokines"/>
    <property type="match status" value="1"/>
</dbReference>
<dbReference type="PANTHER" id="PTHR33995">
    <property type="entry name" value="PROTEIN CBG18546"/>
    <property type="match status" value="1"/>
</dbReference>
<dbReference type="EMBL" id="CATQJA010002665">
    <property type="protein sequence ID" value="CAJ0583882.1"/>
    <property type="molecule type" value="Genomic_DNA"/>
</dbReference>
<dbReference type="InterPro" id="IPR029034">
    <property type="entry name" value="Cystine-knot_cytokine"/>
</dbReference>
<feature type="region of interest" description="Disordered" evidence="1">
    <location>
        <begin position="41"/>
        <end position="65"/>
    </location>
</feature>
<organism evidence="2 3">
    <name type="scientific">Mesorhabditis spiculigera</name>
    <dbReference type="NCBI Taxonomy" id="96644"/>
    <lineage>
        <taxon>Eukaryota</taxon>
        <taxon>Metazoa</taxon>
        <taxon>Ecdysozoa</taxon>
        <taxon>Nematoda</taxon>
        <taxon>Chromadorea</taxon>
        <taxon>Rhabditida</taxon>
        <taxon>Rhabditina</taxon>
        <taxon>Rhabditomorpha</taxon>
        <taxon>Rhabditoidea</taxon>
        <taxon>Rhabditidae</taxon>
        <taxon>Mesorhabditinae</taxon>
        <taxon>Mesorhabditis</taxon>
    </lineage>
</organism>
<comment type="caution">
    <text evidence="2">The sequence shown here is derived from an EMBL/GenBank/DDBJ whole genome shotgun (WGS) entry which is preliminary data.</text>
</comment>
<feature type="non-terminal residue" evidence="2">
    <location>
        <position position="1"/>
    </location>
</feature>
<reference evidence="2" key="1">
    <citation type="submission" date="2023-06" db="EMBL/GenBank/DDBJ databases">
        <authorList>
            <person name="Delattre M."/>
        </authorList>
    </citation>
    <scope>NUCLEOTIDE SEQUENCE</scope>
    <source>
        <strain evidence="2">AF72</strain>
    </source>
</reference>
<evidence type="ECO:0000313" key="2">
    <source>
        <dbReference type="EMBL" id="CAJ0583882.1"/>
    </source>
</evidence>
<name>A0AA36DAJ8_9BILA</name>
<dbReference type="AlphaFoldDB" id="A0AA36DAJ8"/>
<protein>
    <submittedName>
        <fullName evidence="2">Uncharacterized protein</fullName>
    </submittedName>
</protein>
<evidence type="ECO:0000256" key="1">
    <source>
        <dbReference type="SAM" id="MobiDB-lite"/>
    </source>
</evidence>
<keyword evidence="3" id="KW-1185">Reference proteome</keyword>
<dbReference type="PANTHER" id="PTHR33995:SF12">
    <property type="entry name" value="CPW-WPC DOMAIN-CONTAINING PROTEIN"/>
    <property type="match status" value="1"/>
</dbReference>
<gene>
    <name evidence="2" type="ORF">MSPICULIGERA_LOCUS21950</name>
</gene>
<accession>A0AA36DAJ8</accession>
<proteinExistence type="predicted"/>
<sequence length="315" mass="34063">MVKLLCRTRTRILFLVRWEALVQDPVRQQALFPIQMEEKGLGPVQDDAAPSPPGPAPSPTAAAPNTCPQSTNVMSFDTSKMASSLNEAMNTFPNLLRKDGSTLVAMLDGDTGTPPTAAENKNMTLLPSNCNTLECSGCWLNIVNQFARQGDQDWRDVADLHSTLNSSCVLQQNIETSPPNPSLVSQIQKTFSATSSRGKRQAATNSTLLGTVANVECYQKGNVLSGSGNWCGLCSLCWRFRQLPSSYFPRYINEIGCVDSDNTCLSSFGTCRLITQPVAVMVQSDSGWKQITVQSSTGCDCQITSSSTLSQLVST</sequence>
<dbReference type="Proteomes" id="UP001177023">
    <property type="component" value="Unassembled WGS sequence"/>
</dbReference>
<evidence type="ECO:0000313" key="3">
    <source>
        <dbReference type="Proteomes" id="UP001177023"/>
    </source>
</evidence>